<dbReference type="InterPro" id="IPR036013">
    <property type="entry name" value="Band_7/SPFH_dom_sf"/>
</dbReference>
<dbReference type="InterPro" id="IPR010201">
    <property type="entry name" value="HflK"/>
</dbReference>
<protein>
    <recommendedName>
        <fullName evidence="6">Protein HflK</fullName>
    </recommendedName>
</protein>
<evidence type="ECO:0000259" key="7">
    <source>
        <dbReference type="SMART" id="SM00244"/>
    </source>
</evidence>
<keyword evidence="5 6" id="KW-0472">Membrane</keyword>
<gene>
    <name evidence="8" type="primary">hflK</name>
    <name evidence="8" type="ORF">HRQ91_03105</name>
</gene>
<dbReference type="InterPro" id="IPR050710">
    <property type="entry name" value="Band7/mec-2_domain"/>
</dbReference>
<dbReference type="SUPFAM" id="SSF117892">
    <property type="entry name" value="Band 7/SPFH domain"/>
    <property type="match status" value="1"/>
</dbReference>
<accession>A0A975F2U8</accession>
<dbReference type="KEGG" id="tpav:HRQ91_03105"/>
<organism evidence="8 9">
    <name type="scientific">Treponema parvum</name>
    <dbReference type="NCBI Taxonomy" id="138851"/>
    <lineage>
        <taxon>Bacteria</taxon>
        <taxon>Pseudomonadati</taxon>
        <taxon>Spirochaetota</taxon>
        <taxon>Spirochaetia</taxon>
        <taxon>Spirochaetales</taxon>
        <taxon>Treponemataceae</taxon>
        <taxon>Treponema</taxon>
    </lineage>
</organism>
<dbReference type="AlphaFoldDB" id="A0A975F2U8"/>
<keyword evidence="8" id="KW-0378">Hydrolase</keyword>
<dbReference type="GO" id="GO:0006508">
    <property type="term" value="P:proteolysis"/>
    <property type="evidence" value="ECO:0007669"/>
    <property type="project" value="UniProtKB-KW"/>
</dbReference>
<evidence type="ECO:0000256" key="1">
    <source>
        <dbReference type="ARBA" id="ARBA00004167"/>
    </source>
</evidence>
<name>A0A975F2U8_9SPIR</name>
<dbReference type="NCBIfam" id="TIGR01933">
    <property type="entry name" value="hflK"/>
    <property type="match status" value="1"/>
</dbReference>
<feature type="domain" description="Band 7" evidence="7">
    <location>
        <begin position="37"/>
        <end position="217"/>
    </location>
</feature>
<keyword evidence="8" id="KW-0645">Protease</keyword>
<dbReference type="Proteomes" id="UP000671908">
    <property type="component" value="Chromosome"/>
</dbReference>
<dbReference type="InterPro" id="IPR001107">
    <property type="entry name" value="Band_7"/>
</dbReference>
<dbReference type="SMART" id="SM00244">
    <property type="entry name" value="PHB"/>
    <property type="match status" value="1"/>
</dbReference>
<evidence type="ECO:0000256" key="2">
    <source>
        <dbReference type="ARBA" id="ARBA00006971"/>
    </source>
</evidence>
<feature type="transmembrane region" description="Helical" evidence="6">
    <location>
        <begin position="21"/>
        <end position="42"/>
    </location>
</feature>
<evidence type="ECO:0000256" key="4">
    <source>
        <dbReference type="ARBA" id="ARBA00022989"/>
    </source>
</evidence>
<comment type="similarity">
    <text evidence="2 6">Belongs to the band 7/mec-2 family. HflK subfamily.</text>
</comment>
<proteinExistence type="inferred from homology"/>
<evidence type="ECO:0000256" key="6">
    <source>
        <dbReference type="RuleBase" id="RU364113"/>
    </source>
</evidence>
<comment type="subcellular location">
    <subcellularLocation>
        <location evidence="1">Membrane</location>
        <topology evidence="1">Single-pass membrane protein</topology>
    </subcellularLocation>
</comment>
<keyword evidence="3 6" id="KW-0812">Transmembrane</keyword>
<dbReference type="GO" id="GO:0008233">
    <property type="term" value="F:peptidase activity"/>
    <property type="evidence" value="ECO:0007669"/>
    <property type="project" value="UniProtKB-KW"/>
</dbReference>
<evidence type="ECO:0000256" key="3">
    <source>
        <dbReference type="ARBA" id="ARBA00022692"/>
    </source>
</evidence>
<dbReference type="EMBL" id="CP054142">
    <property type="protein sequence ID" value="QTQ13526.1"/>
    <property type="molecule type" value="Genomic_DNA"/>
</dbReference>
<dbReference type="Pfam" id="PF01145">
    <property type="entry name" value="Band_7"/>
    <property type="match status" value="1"/>
</dbReference>
<reference evidence="8 9" key="1">
    <citation type="journal article" date="2021" name="Microbiol. Resour. Announc.">
        <title>Complete Genome Sequences of Three Human Oral Treponema parvum Isolates.</title>
        <authorList>
            <person name="Zeng H."/>
            <person name="Watt R.M."/>
        </authorList>
    </citation>
    <scope>NUCLEOTIDE SEQUENCE [LARGE SCALE GENOMIC DNA]</scope>
    <source>
        <strain evidence="8 9">ATCC 700770</strain>
    </source>
</reference>
<evidence type="ECO:0000256" key="5">
    <source>
        <dbReference type="ARBA" id="ARBA00023136"/>
    </source>
</evidence>
<dbReference type="CDD" id="cd03404">
    <property type="entry name" value="SPFH_HflK"/>
    <property type="match status" value="1"/>
</dbReference>
<dbReference type="PANTHER" id="PTHR43327:SF2">
    <property type="entry name" value="MODULATOR OF FTSH PROTEASE HFLK"/>
    <property type="match status" value="1"/>
</dbReference>
<keyword evidence="4 6" id="KW-1133">Transmembrane helix</keyword>
<dbReference type="GO" id="GO:0016020">
    <property type="term" value="C:membrane"/>
    <property type="evidence" value="ECO:0007669"/>
    <property type="project" value="UniProtKB-SubCell"/>
</dbReference>
<evidence type="ECO:0000313" key="9">
    <source>
        <dbReference type="Proteomes" id="UP000671908"/>
    </source>
</evidence>
<keyword evidence="9" id="KW-1185">Reference proteome</keyword>
<dbReference type="Gene3D" id="3.30.479.30">
    <property type="entry name" value="Band 7 domain"/>
    <property type="match status" value="1"/>
</dbReference>
<dbReference type="RefSeq" id="WP_210120215.1">
    <property type="nucleotide sequence ID" value="NZ_CP054142.1"/>
</dbReference>
<sequence length="331" mass="37203">MAQSNVVDLKKLSNFFLKPSRILWITAALIALWAAGSCFFKVDETEQAVITRFGKYYATLGPGLQLKLPFGIDKNYNVPVKVVQTEQFGFQTINSGIRNEYKNNITDESTMLTGDLNIVDVEWIIQYRITDPRAWLFNVQDKRQTIRDISRSAINVLVGDRAILDIMGQERTAIENLATESMNQKFKDLGLGINVNAVKLQNIVPPKGVQDAFEDVNKAIQDMNRFINEGKEAYNSEIPKTQGQADQQVQIAEGYASERVNRARGDTARFNSVYSEYSRSPVITRNRLYLETMEELFDGEDKSPSLIDKKLQNVLPVKTLTSGAGTAKSGE</sequence>
<dbReference type="PANTHER" id="PTHR43327">
    <property type="entry name" value="STOMATIN-LIKE PROTEIN 2, MITOCHONDRIAL"/>
    <property type="match status" value="1"/>
</dbReference>
<comment type="function">
    <text evidence="6">HflC and HflK could encode or regulate a protease.</text>
</comment>
<evidence type="ECO:0000313" key="8">
    <source>
        <dbReference type="EMBL" id="QTQ13526.1"/>
    </source>
</evidence>
<comment type="subunit">
    <text evidence="6">HflC and HflK may interact to form a multimeric complex.</text>
</comment>